<feature type="region of interest" description="Disordered" evidence="4">
    <location>
        <begin position="640"/>
        <end position="792"/>
    </location>
</feature>
<dbReference type="Pfam" id="PF09444">
    <property type="entry name" value="MRC1"/>
    <property type="match status" value="1"/>
</dbReference>
<feature type="compositionally biased region" description="Basic and acidic residues" evidence="4">
    <location>
        <begin position="1353"/>
        <end position="1364"/>
    </location>
</feature>
<feature type="compositionally biased region" description="Acidic residues" evidence="4">
    <location>
        <begin position="468"/>
        <end position="478"/>
    </location>
</feature>
<feature type="compositionally biased region" description="Basic and acidic residues" evidence="4">
    <location>
        <begin position="143"/>
        <end position="154"/>
    </location>
</feature>
<protein>
    <recommendedName>
        <fullName evidence="5">DNA replication checkpoint mediator MRC1 domain-containing protein</fullName>
    </recommendedName>
</protein>
<keyword evidence="7" id="KW-1185">Reference proteome</keyword>
<keyword evidence="2" id="KW-0597">Phosphoprotein</keyword>
<feature type="compositionally biased region" description="Basic and acidic residues" evidence="4">
    <location>
        <begin position="651"/>
        <end position="675"/>
    </location>
</feature>
<gene>
    <name evidence="6" type="ORF">ACN38_g3335</name>
</gene>
<feature type="compositionally biased region" description="Low complexity" evidence="4">
    <location>
        <begin position="1277"/>
        <end position="1290"/>
    </location>
</feature>
<feature type="compositionally biased region" description="Polar residues" evidence="4">
    <location>
        <begin position="909"/>
        <end position="924"/>
    </location>
</feature>
<feature type="compositionally biased region" description="Basic and acidic residues" evidence="4">
    <location>
        <begin position="430"/>
        <end position="440"/>
    </location>
</feature>
<organism evidence="6 7">
    <name type="scientific">Penicillium nordicum</name>
    <dbReference type="NCBI Taxonomy" id="229535"/>
    <lineage>
        <taxon>Eukaryota</taxon>
        <taxon>Fungi</taxon>
        <taxon>Dikarya</taxon>
        <taxon>Ascomycota</taxon>
        <taxon>Pezizomycotina</taxon>
        <taxon>Eurotiomycetes</taxon>
        <taxon>Eurotiomycetidae</taxon>
        <taxon>Eurotiales</taxon>
        <taxon>Aspergillaceae</taxon>
        <taxon>Penicillium</taxon>
    </lineage>
</organism>
<evidence type="ECO:0000256" key="2">
    <source>
        <dbReference type="ARBA" id="ARBA00022553"/>
    </source>
</evidence>
<sequence>MKIRKYHLLLQYFHSHVWGLATRGTRIAFRLCALEPGIHSTLFRTLEVSKSAVRYNRYHYENYFLKSRIIHHNIHDMSSPSTPRSTRSASPTGDSPNIITPGQKIKAMMAEFDSDSEDNTQVSKSINAVSKLDLGRTSVPAADTRENGPLHDSADDSDDSDSADEIFRPKGRMAARLQGDSRSAEPENDDSAFARVSKAIRLEKKQDETPQQTEEPQPTPIGESSDDDDLPTAGPRRKHKSTTNSPRADNRMSQSPPRSRPDSPLFVSSPGEPHDDLDTQNEDTENATENKPKGNARFLSLVAQKRKEREEREKVETEKKKAIRKVQLEQFSSQVLSGEESGADDPHSASKLSQKARQPRKASKKALDEMRQETQRMSRNMQLAHQAKTKKKITKESLFAKFNFMQPATPAEQLAANSSSAVGSQNSSDGEPRNKTKDTPHTSPVLGHLDATKSTADSEHAQVQAADVDADMDADTEELPAPKDLLAPNQHPTLSKGTTVQEVPIPVPEPKPEGAKLKRVSRPLTQPPIRVLLSRQEVAAHQRDLDDSDSDLEVVTSPGKCRRIAAFENLPTRQRHEDPSMTKLKALAHLTSPTRKMASMNSAELSASLLWRARQQAAKERRERIEELRAKGVVIETAEERAAMEDDMENLVDKARKEADEIRRQENAARKKANGDDEDEDDDYELSGSDQEADGEGDDEDDQEEEHERVNGGGDLVEQEADEDDDSADDESEVAPSDAENEMPTARRKRPTRVISDDEDEDQPQPPSTPVRAPSYVPQSAERPNFLAMGTPGDMSLGLTQAFASTLDGNGAGTQVESATIPFSLPDPGRAVPQLRKEESEVLVPDSQPQPQDKDFMEGYAQSVARVSESPAPYAFSEFSQSQLPDPTQDEGFVFSPFDPAKRFRGTPPMSTVDTVLVGQTQSPIADRKRKMLRRGRATELSQVDEDENEGDFEIDANAFNVLKKDKAVKKNPAAQYNKKNSKAKDIVDEAAEESEDEYAGLGGHSDESDGEENAIDRHMINDNSGEVVDEKELAALNAVHDRNRDEKDVAKLMKDITTGALRRRKNADDDFDLDDSDDEHLARRREKQREFAKMRRALLADEKIGEIAENPKKAAFFKAVEDREVDDDFNIDFLNEEADASHGGASQDPASEEQSNDTTSDGQNRKRPLEPSAEDATNRPAARLRRTPASAMSKKPATIAEIRETLSFLTETPEYDSFQDDASLGDAEHEQEDEDTPGGDEGDDDQPQPDTTFAKPSHPRRTRGVVVDRLALLRQASSNSATGTNTGSADSKLAFHSGSGGEGPIGFRPPQLLRRVTSGSSSSSSSSASNLVSKAAASGPKKGGAVNSYTAAREREREKELRIKQRSGGSNIAKLLGKHTGGGLGGLDKGQWD</sequence>
<feature type="compositionally biased region" description="Low complexity" evidence="4">
    <location>
        <begin position="78"/>
        <end position="92"/>
    </location>
</feature>
<feature type="compositionally biased region" description="Acidic residues" evidence="4">
    <location>
        <begin position="717"/>
        <end position="733"/>
    </location>
</feature>
<feature type="region of interest" description="Disordered" evidence="4">
    <location>
        <begin position="970"/>
        <end position="1027"/>
    </location>
</feature>
<evidence type="ECO:0000313" key="7">
    <source>
        <dbReference type="Proteomes" id="UP000037696"/>
    </source>
</evidence>
<comment type="caution">
    <text evidence="6">The sequence shown here is derived from an EMBL/GenBank/DDBJ whole genome shotgun (WGS) entry which is preliminary data.</text>
</comment>
<feature type="compositionally biased region" description="Basic and acidic residues" evidence="4">
    <location>
        <begin position="365"/>
        <end position="376"/>
    </location>
</feature>
<feature type="region of interest" description="Disordered" evidence="4">
    <location>
        <begin position="1129"/>
        <end position="1394"/>
    </location>
</feature>
<feature type="compositionally biased region" description="Low complexity" evidence="4">
    <location>
        <begin position="1319"/>
        <end position="1346"/>
    </location>
</feature>
<comment type="subcellular location">
    <subcellularLocation>
        <location evidence="1">Nucleus</location>
    </subcellularLocation>
</comment>
<dbReference type="GO" id="GO:0010997">
    <property type="term" value="F:anaphase-promoting complex binding"/>
    <property type="evidence" value="ECO:0007669"/>
    <property type="project" value="TreeGrafter"/>
</dbReference>
<reference evidence="6 7" key="1">
    <citation type="submission" date="2015-08" db="EMBL/GenBank/DDBJ databases">
        <title>Genome sequencing of Penicillium nordicum.</title>
        <authorList>
            <person name="Nguyen H.D."/>
            <person name="Seifert K.A."/>
        </authorList>
    </citation>
    <scope>NUCLEOTIDE SEQUENCE [LARGE SCALE GENOMIC DNA]</scope>
    <source>
        <strain evidence="6 7">DAOMC 185683</strain>
    </source>
</reference>
<feature type="compositionally biased region" description="Low complexity" evidence="4">
    <location>
        <begin position="415"/>
        <end position="428"/>
    </location>
</feature>
<accession>A0A0M8P8H5</accession>
<evidence type="ECO:0000259" key="5">
    <source>
        <dbReference type="Pfam" id="PF09444"/>
    </source>
</evidence>
<feature type="compositionally biased region" description="Polar residues" evidence="4">
    <location>
        <begin position="490"/>
        <end position="499"/>
    </location>
</feature>
<dbReference type="PANTHER" id="PTHR14396">
    <property type="entry name" value="CLASPIN"/>
    <property type="match status" value="1"/>
</dbReference>
<feature type="compositionally biased region" description="Acidic residues" evidence="4">
    <location>
        <begin position="155"/>
        <end position="164"/>
    </location>
</feature>
<evidence type="ECO:0000256" key="1">
    <source>
        <dbReference type="ARBA" id="ARBA00004123"/>
    </source>
</evidence>
<feature type="compositionally biased region" description="Acidic residues" evidence="4">
    <location>
        <begin position="676"/>
        <end position="705"/>
    </location>
</feature>
<feature type="compositionally biased region" description="Acidic residues" evidence="4">
    <location>
        <begin position="1230"/>
        <end position="1248"/>
    </location>
</feature>
<dbReference type="InterPro" id="IPR018564">
    <property type="entry name" value="Repl_chkpnt_MRC1_dom"/>
</dbReference>
<dbReference type="InterPro" id="IPR024146">
    <property type="entry name" value="Claspin"/>
</dbReference>
<feature type="region of interest" description="Disordered" evidence="4">
    <location>
        <begin position="410"/>
        <end position="523"/>
    </location>
</feature>
<dbReference type="Proteomes" id="UP000037696">
    <property type="component" value="Unassembled WGS sequence"/>
</dbReference>
<feature type="region of interest" description="Disordered" evidence="4">
    <location>
        <begin position="1057"/>
        <end position="1092"/>
    </location>
</feature>
<keyword evidence="3" id="KW-0539">Nucleus</keyword>
<evidence type="ECO:0000256" key="4">
    <source>
        <dbReference type="SAM" id="MobiDB-lite"/>
    </source>
</evidence>
<dbReference type="OrthoDB" id="2130597at2759"/>
<dbReference type="GO" id="GO:0033314">
    <property type="term" value="P:mitotic DNA replication checkpoint signaling"/>
    <property type="evidence" value="ECO:0007669"/>
    <property type="project" value="TreeGrafter"/>
</dbReference>
<feature type="compositionally biased region" description="Basic and acidic residues" evidence="4">
    <location>
        <begin position="305"/>
        <end position="320"/>
    </location>
</feature>
<dbReference type="GO" id="GO:0005634">
    <property type="term" value="C:nucleus"/>
    <property type="evidence" value="ECO:0007669"/>
    <property type="project" value="UniProtKB-SubCell"/>
</dbReference>
<proteinExistence type="predicted"/>
<feature type="compositionally biased region" description="Acidic residues" evidence="4">
    <location>
        <begin position="989"/>
        <end position="999"/>
    </location>
</feature>
<dbReference type="GO" id="GO:0007095">
    <property type="term" value="P:mitotic G2 DNA damage checkpoint signaling"/>
    <property type="evidence" value="ECO:0007669"/>
    <property type="project" value="TreeGrafter"/>
</dbReference>
<feature type="region of interest" description="Disordered" evidence="4">
    <location>
        <begin position="879"/>
        <end position="948"/>
    </location>
</feature>
<feature type="domain" description="DNA replication checkpoint mediator MRC1" evidence="5">
    <location>
        <begin position="980"/>
        <end position="1119"/>
    </location>
</feature>
<feature type="region of interest" description="Disordered" evidence="4">
    <location>
        <begin position="75"/>
        <end position="100"/>
    </location>
</feature>
<dbReference type="EMBL" id="LHQQ01000039">
    <property type="protein sequence ID" value="KOS45717.1"/>
    <property type="molecule type" value="Genomic_DNA"/>
</dbReference>
<dbReference type="PANTHER" id="PTHR14396:SF10">
    <property type="entry name" value="CLASPIN"/>
    <property type="match status" value="1"/>
</dbReference>
<evidence type="ECO:0000256" key="3">
    <source>
        <dbReference type="ARBA" id="ARBA00023242"/>
    </source>
</evidence>
<name>A0A0M8P8H5_9EURO</name>
<feature type="region of interest" description="Disordered" evidence="4">
    <location>
        <begin position="139"/>
        <end position="389"/>
    </location>
</feature>
<dbReference type="STRING" id="229535.A0A0M8P8H5"/>
<evidence type="ECO:0000313" key="6">
    <source>
        <dbReference type="EMBL" id="KOS45717.1"/>
    </source>
</evidence>
<feature type="compositionally biased region" description="Gly residues" evidence="4">
    <location>
        <begin position="1380"/>
        <end position="1394"/>
    </location>
</feature>
<feature type="compositionally biased region" description="Acidic residues" evidence="4">
    <location>
        <begin position="1129"/>
        <end position="1139"/>
    </location>
</feature>
<feature type="compositionally biased region" description="Acidic residues" evidence="4">
    <location>
        <begin position="1070"/>
        <end position="1079"/>
    </location>
</feature>